<proteinExistence type="predicted"/>
<dbReference type="Pfam" id="PF08878">
    <property type="entry name" value="HamA"/>
    <property type="match status" value="1"/>
</dbReference>
<evidence type="ECO:0000313" key="3">
    <source>
        <dbReference type="Proteomes" id="UP000298649"/>
    </source>
</evidence>
<accession>A0A4D7Z1E5</accession>
<feature type="domain" description="Anti-bacteriophage protein A/HamA C-terminal" evidence="1">
    <location>
        <begin position="24"/>
        <end position="278"/>
    </location>
</feature>
<reference evidence="2 3" key="1">
    <citation type="submission" date="2019-04" db="EMBL/GenBank/DDBJ databases">
        <title>Complete genome sequence of Agrobacterium tumefaciens CFBP7129.</title>
        <authorList>
            <person name="Haryono M."/>
            <person name="Lin Y.-C."/>
            <person name="Lai E.-M."/>
            <person name="Kuo C.-H."/>
        </authorList>
    </citation>
    <scope>NUCLEOTIDE SEQUENCE [LARGE SCALE GENOMIC DNA]</scope>
    <source>
        <strain evidence="2 3">CFBP7129</strain>
    </source>
</reference>
<organism evidence="2 3">
    <name type="scientific">Agrobacterium tumefaciens</name>
    <dbReference type="NCBI Taxonomy" id="358"/>
    <lineage>
        <taxon>Bacteria</taxon>
        <taxon>Pseudomonadati</taxon>
        <taxon>Pseudomonadota</taxon>
        <taxon>Alphaproteobacteria</taxon>
        <taxon>Hyphomicrobiales</taxon>
        <taxon>Rhizobiaceae</taxon>
        <taxon>Rhizobium/Agrobacterium group</taxon>
        <taxon>Agrobacterium</taxon>
        <taxon>Agrobacterium tumefaciens complex</taxon>
    </lineage>
</organism>
<evidence type="ECO:0000259" key="1">
    <source>
        <dbReference type="Pfam" id="PF08878"/>
    </source>
</evidence>
<dbReference type="RefSeq" id="WP_137004905.1">
    <property type="nucleotide sequence ID" value="NZ_CP039923.1"/>
</dbReference>
<dbReference type="Proteomes" id="UP000298649">
    <property type="component" value="Chromosome linear"/>
</dbReference>
<sequence length="283" mass="31501">MTVYADKPERLLTQISTDSAIMSKSSYCAGFELKAWRCNALADHLIDWIADYALKEEELSGSHGNMYVRLKQAAARIYSTENYGKRGEIGEILLHAVCRDFFSTIPLAPRVFYLTSSNEVVKSFDLVHVRPLDTSSFEIWLGEAKFYKDSDDAIRAAISSVEAHIDQGFLNNEKLILGPQVSKDVPYWAEIRKLLSSRTSLDELFKSAVFPICIACDSYAVGGHETHCESYSAAVVKEIDILASKVVDSGLNQKITIQLIYVPLASKDSLAEAFDKRLKGLSP</sequence>
<dbReference type="InterPro" id="IPR014976">
    <property type="entry name" value="AbpA_HamA_C"/>
</dbReference>
<dbReference type="AlphaFoldDB" id="A0A4D7Z1E5"/>
<dbReference type="EMBL" id="CP039923">
    <property type="protein sequence ID" value="QCL96073.1"/>
    <property type="molecule type" value="Genomic_DNA"/>
</dbReference>
<gene>
    <name evidence="2" type="ORF">CFBP7129_17570</name>
</gene>
<evidence type="ECO:0000313" key="2">
    <source>
        <dbReference type="EMBL" id="QCL96073.1"/>
    </source>
</evidence>
<protein>
    <submittedName>
        <fullName evidence="2">DUF1837 domain-containing protein</fullName>
    </submittedName>
</protein>
<name>A0A4D7Z1E5_AGRTU</name>